<keyword evidence="3" id="KW-1185">Reference proteome</keyword>
<keyword evidence="1" id="KW-0732">Signal</keyword>
<accession>A0ABR1KEZ0</accession>
<dbReference type="Proteomes" id="UP001363622">
    <property type="component" value="Unassembled WGS sequence"/>
</dbReference>
<proteinExistence type="predicted"/>
<evidence type="ECO:0000256" key="1">
    <source>
        <dbReference type="SAM" id="SignalP"/>
    </source>
</evidence>
<evidence type="ECO:0000313" key="3">
    <source>
        <dbReference type="Proteomes" id="UP001363622"/>
    </source>
</evidence>
<reference evidence="2 3" key="1">
    <citation type="submission" date="2024-04" db="EMBL/GenBank/DDBJ databases">
        <title>Phyllosticta paracitricarpa is synonymous to the EU quarantine fungus P. citricarpa based on phylogenomic analyses.</title>
        <authorList>
            <consortium name="Lawrence Berkeley National Laboratory"/>
            <person name="Van Ingen-Buijs V.A."/>
            <person name="Van Westerhoven A.C."/>
            <person name="Haridas S."/>
            <person name="Skiadas P."/>
            <person name="Martin F."/>
            <person name="Groenewald J.Z."/>
            <person name="Crous P.W."/>
            <person name="Seidl M.F."/>
        </authorList>
    </citation>
    <scope>NUCLEOTIDE SEQUENCE [LARGE SCALE GENOMIC DNA]</scope>
    <source>
        <strain evidence="2 3">CBS 123371</strain>
    </source>
</reference>
<feature type="signal peptide" evidence="1">
    <location>
        <begin position="1"/>
        <end position="18"/>
    </location>
</feature>
<protein>
    <recommendedName>
        <fullName evidence="4">Secreted protein</fullName>
    </recommendedName>
</protein>
<comment type="caution">
    <text evidence="2">The sequence shown here is derived from an EMBL/GenBank/DDBJ whole genome shotgun (WGS) entry which is preliminary data.</text>
</comment>
<dbReference type="EMBL" id="JBBPHU010000009">
    <property type="protein sequence ID" value="KAK7513618.1"/>
    <property type="molecule type" value="Genomic_DNA"/>
</dbReference>
<name>A0ABR1KEZ0_9PEZI</name>
<organism evidence="2 3">
    <name type="scientific">Phyllosticta citriasiana</name>
    <dbReference type="NCBI Taxonomy" id="595635"/>
    <lineage>
        <taxon>Eukaryota</taxon>
        <taxon>Fungi</taxon>
        <taxon>Dikarya</taxon>
        <taxon>Ascomycota</taxon>
        <taxon>Pezizomycotina</taxon>
        <taxon>Dothideomycetes</taxon>
        <taxon>Dothideomycetes incertae sedis</taxon>
        <taxon>Botryosphaeriales</taxon>
        <taxon>Phyllostictaceae</taxon>
        <taxon>Phyllosticta</taxon>
    </lineage>
</organism>
<gene>
    <name evidence="2" type="ORF">IWZ03DRAFT_382553</name>
</gene>
<evidence type="ECO:0000313" key="2">
    <source>
        <dbReference type="EMBL" id="KAK7513618.1"/>
    </source>
</evidence>
<evidence type="ECO:0008006" key="4">
    <source>
        <dbReference type="Google" id="ProtNLM"/>
    </source>
</evidence>
<sequence length="104" mass="11469">MRSCVMMACLYFLPRVRSLSCSFASLPACFFARLIICSFAHLLAGSPALAMPLCLNNGKREVRWANALGHARILEPCLLACGLSTCWARWAGAAFLRHYRSSTV</sequence>
<feature type="chain" id="PRO_5045873471" description="Secreted protein" evidence="1">
    <location>
        <begin position="19"/>
        <end position="104"/>
    </location>
</feature>